<dbReference type="EMBL" id="JANPWB010000008">
    <property type="protein sequence ID" value="KAJ1159862.1"/>
    <property type="molecule type" value="Genomic_DNA"/>
</dbReference>
<accession>A0AAV7S7B5</accession>
<evidence type="ECO:0000313" key="3">
    <source>
        <dbReference type="Proteomes" id="UP001066276"/>
    </source>
</evidence>
<reference evidence="2" key="1">
    <citation type="journal article" date="2022" name="bioRxiv">
        <title>Sequencing and chromosome-scale assembly of the giantPleurodeles waltlgenome.</title>
        <authorList>
            <person name="Brown T."/>
            <person name="Elewa A."/>
            <person name="Iarovenko S."/>
            <person name="Subramanian E."/>
            <person name="Araus A.J."/>
            <person name="Petzold A."/>
            <person name="Susuki M."/>
            <person name="Suzuki K.-i.T."/>
            <person name="Hayashi T."/>
            <person name="Toyoda A."/>
            <person name="Oliveira C."/>
            <person name="Osipova E."/>
            <person name="Leigh N.D."/>
            <person name="Simon A."/>
            <person name="Yun M.H."/>
        </authorList>
    </citation>
    <scope>NUCLEOTIDE SEQUENCE</scope>
    <source>
        <strain evidence="2">20211129_DDA</strain>
        <tissue evidence="2">Liver</tissue>
    </source>
</reference>
<organism evidence="2 3">
    <name type="scientific">Pleurodeles waltl</name>
    <name type="common">Iberian ribbed newt</name>
    <dbReference type="NCBI Taxonomy" id="8319"/>
    <lineage>
        <taxon>Eukaryota</taxon>
        <taxon>Metazoa</taxon>
        <taxon>Chordata</taxon>
        <taxon>Craniata</taxon>
        <taxon>Vertebrata</taxon>
        <taxon>Euteleostomi</taxon>
        <taxon>Amphibia</taxon>
        <taxon>Batrachia</taxon>
        <taxon>Caudata</taxon>
        <taxon>Salamandroidea</taxon>
        <taxon>Salamandridae</taxon>
        <taxon>Pleurodelinae</taxon>
        <taxon>Pleurodeles</taxon>
    </lineage>
</organism>
<comment type="caution">
    <text evidence="2">The sequence shown here is derived from an EMBL/GenBank/DDBJ whole genome shotgun (WGS) entry which is preliminary data.</text>
</comment>
<sequence length="111" mass="12321">MLRLSFRPHPSSLCTALVLFISVATQKDGFSSSAMGPPATAPLALSEHRGRAPYRLYTHNDEHLVPVIVIEHEVGCQPPHRSRALQALTRHQQATNRCLESHVEFRASTTL</sequence>
<dbReference type="AlphaFoldDB" id="A0AAV7S7B5"/>
<feature type="chain" id="PRO_5043709261" description="Secreted protein" evidence="1">
    <location>
        <begin position="27"/>
        <end position="111"/>
    </location>
</feature>
<keyword evidence="1" id="KW-0732">Signal</keyword>
<gene>
    <name evidence="2" type="ORF">NDU88_000366</name>
</gene>
<feature type="signal peptide" evidence="1">
    <location>
        <begin position="1"/>
        <end position="26"/>
    </location>
</feature>
<dbReference type="Proteomes" id="UP001066276">
    <property type="component" value="Chromosome 4_2"/>
</dbReference>
<proteinExistence type="predicted"/>
<protein>
    <recommendedName>
        <fullName evidence="4">Secreted protein</fullName>
    </recommendedName>
</protein>
<name>A0AAV7S7B5_PLEWA</name>
<keyword evidence="3" id="KW-1185">Reference proteome</keyword>
<evidence type="ECO:0000256" key="1">
    <source>
        <dbReference type="SAM" id="SignalP"/>
    </source>
</evidence>
<evidence type="ECO:0008006" key="4">
    <source>
        <dbReference type="Google" id="ProtNLM"/>
    </source>
</evidence>
<evidence type="ECO:0000313" key="2">
    <source>
        <dbReference type="EMBL" id="KAJ1159862.1"/>
    </source>
</evidence>